<sequence length="221" mass="24527">MPRFESPVSSNALTSHSCSHSKSMLLESYVLEASEPPQPTATTTGTASRDHTPTAGTTTTTHFLIHMHLSPNTTPNYPSHQTIHYSHTPLGVRLYLHHSSYSTASSSSMITLPSTRATNLQDLHRSLLHSQHLNGLLFQEQQQQQRQKRRRPLADIPIGDFLPPAPYIPSEAEAEDLDVKTVAQQGGYAVCRFFNTREEEEANIVYARSVGIGRGRRGREG</sequence>
<keyword evidence="3" id="KW-1185">Reference proteome</keyword>
<protein>
    <submittedName>
        <fullName evidence="2">Uncharacterized protein</fullName>
    </submittedName>
</protein>
<dbReference type="EMBL" id="ML120358">
    <property type="protein sequence ID" value="RPB04419.1"/>
    <property type="molecule type" value="Genomic_DNA"/>
</dbReference>
<evidence type="ECO:0000256" key="1">
    <source>
        <dbReference type="SAM" id="MobiDB-lite"/>
    </source>
</evidence>
<accession>A0A3N4K4Z8</accession>
<evidence type="ECO:0000313" key="2">
    <source>
        <dbReference type="EMBL" id="RPB04419.1"/>
    </source>
</evidence>
<feature type="region of interest" description="Disordered" evidence="1">
    <location>
        <begin position="35"/>
        <end position="57"/>
    </location>
</feature>
<evidence type="ECO:0000313" key="3">
    <source>
        <dbReference type="Proteomes" id="UP000276215"/>
    </source>
</evidence>
<gene>
    <name evidence="2" type="ORF">L873DRAFT_1799276</name>
</gene>
<reference evidence="2 3" key="1">
    <citation type="journal article" date="2018" name="Nat. Ecol. Evol.">
        <title>Pezizomycetes genomes reveal the molecular basis of ectomycorrhizal truffle lifestyle.</title>
        <authorList>
            <person name="Murat C."/>
            <person name="Payen T."/>
            <person name="Noel B."/>
            <person name="Kuo A."/>
            <person name="Morin E."/>
            <person name="Chen J."/>
            <person name="Kohler A."/>
            <person name="Krizsan K."/>
            <person name="Balestrini R."/>
            <person name="Da Silva C."/>
            <person name="Montanini B."/>
            <person name="Hainaut M."/>
            <person name="Levati E."/>
            <person name="Barry K.W."/>
            <person name="Belfiori B."/>
            <person name="Cichocki N."/>
            <person name="Clum A."/>
            <person name="Dockter R.B."/>
            <person name="Fauchery L."/>
            <person name="Guy J."/>
            <person name="Iotti M."/>
            <person name="Le Tacon F."/>
            <person name="Lindquist E.A."/>
            <person name="Lipzen A."/>
            <person name="Malagnac F."/>
            <person name="Mello A."/>
            <person name="Molinier V."/>
            <person name="Miyauchi S."/>
            <person name="Poulain J."/>
            <person name="Riccioni C."/>
            <person name="Rubini A."/>
            <person name="Sitrit Y."/>
            <person name="Splivallo R."/>
            <person name="Traeger S."/>
            <person name="Wang M."/>
            <person name="Zifcakova L."/>
            <person name="Wipf D."/>
            <person name="Zambonelli A."/>
            <person name="Paolocci F."/>
            <person name="Nowrousian M."/>
            <person name="Ottonello S."/>
            <person name="Baldrian P."/>
            <person name="Spatafora J.W."/>
            <person name="Henrissat B."/>
            <person name="Nagy L.G."/>
            <person name="Aury J.M."/>
            <person name="Wincker P."/>
            <person name="Grigoriev I.V."/>
            <person name="Bonfante P."/>
            <person name="Martin F.M."/>
        </authorList>
    </citation>
    <scope>NUCLEOTIDE SEQUENCE [LARGE SCALE GENOMIC DNA]</scope>
    <source>
        <strain evidence="2 3">120613-1</strain>
    </source>
</reference>
<proteinExistence type="predicted"/>
<feature type="compositionally biased region" description="Low complexity" evidence="1">
    <location>
        <begin position="40"/>
        <end position="57"/>
    </location>
</feature>
<dbReference type="AlphaFoldDB" id="A0A3N4K4Z8"/>
<name>A0A3N4K4Z8_9PEZI</name>
<dbReference type="Proteomes" id="UP000276215">
    <property type="component" value="Unassembled WGS sequence"/>
</dbReference>
<organism evidence="2 3">
    <name type="scientific">Choiromyces venosus 120613-1</name>
    <dbReference type="NCBI Taxonomy" id="1336337"/>
    <lineage>
        <taxon>Eukaryota</taxon>
        <taxon>Fungi</taxon>
        <taxon>Dikarya</taxon>
        <taxon>Ascomycota</taxon>
        <taxon>Pezizomycotina</taxon>
        <taxon>Pezizomycetes</taxon>
        <taxon>Pezizales</taxon>
        <taxon>Tuberaceae</taxon>
        <taxon>Choiromyces</taxon>
    </lineage>
</organism>
<dbReference type="OrthoDB" id="5488781at2759"/>